<sequence>MAKRGYKFYEVEAHASNVKCIKIGKKSCGLFVTGGEDHRVNLWAIGKSSSLLSLFGHTCPVESVTFDSEEVLVVSGASGGAIKLWDLEEAKIVRTIAGHRTNCTSVEFHPFGEFFASGSLDANLKIWDIRRKGCIHTYKGHTQGINTIRFTPDGRWVVTGGEDNVVKLWDLTAGKLLHDFKFHEGQIRCIDFHPHEFLLATGSADGTVKFWDLETFELIGSAGPEATGVRSMIFHPDGRTLFCGFDESLKVFSWEPIICHDALDMGWSTLCDLSIHEGKLFGCSYHQSTVGVWVAHTSLIGPYAAGILPKSSEPIELKYIVGQNQSAQQIQSNIKSSEKLLTTEQDCGAKDMMRSLSVKSTESSHSAPRIIYEVPLPSTISKSRGSKSSTLKKSSMIEVQTRNSGQLISRQVTVPGIVPRNSSDMEQAAESRKEIPANESILPVNVFSKPSCERKLPSVNRDIARHCNAQESGPLSGKTNDLVSAVDQNFCSGFIAKDSDTESSVNFRVVAEKFEKILSPDTSLSNCPVNVQPGRTRSLVERWEQRERCINTDAPTTKSSSLMAEADTLRPSEKAQKESSGNDLIAPANEDATENLMQNHDSFISVLQSRLTKLQVVRHFWIQNDIKGAINAVGRLPDHSVQADVVNILMDRIDVVTLNIFTCLLPLLTGLIDSKVDRHIIISLELLLKLVKIFGPVINSTVSSSSPIGVDLQAEERRNHCTQCFVQLQKIKQLLPAVIRRGGLLAKPAMDILNGDPATFDELNGPNLPSVRRLPEGHRERGKRRRGSGWYDDILGCLNLLASRHWMSGGYSVSLEN</sequence>
<dbReference type="Proteomes" id="UP001234297">
    <property type="component" value="Chromosome 6"/>
</dbReference>
<comment type="caution">
    <text evidence="1">The sequence shown here is derived from an EMBL/GenBank/DDBJ whole genome shotgun (WGS) entry which is preliminary data.</text>
</comment>
<proteinExistence type="predicted"/>
<name>A0ACC2L5Z1_PERAE</name>
<evidence type="ECO:0000313" key="2">
    <source>
        <dbReference type="Proteomes" id="UP001234297"/>
    </source>
</evidence>
<reference evidence="1 2" key="1">
    <citation type="journal article" date="2022" name="Hortic Res">
        <title>A haplotype resolved chromosomal level avocado genome allows analysis of novel avocado genes.</title>
        <authorList>
            <person name="Nath O."/>
            <person name="Fletcher S.J."/>
            <person name="Hayward A."/>
            <person name="Shaw L.M."/>
            <person name="Masouleh A.K."/>
            <person name="Furtado A."/>
            <person name="Henry R.J."/>
            <person name="Mitter N."/>
        </authorList>
    </citation>
    <scope>NUCLEOTIDE SEQUENCE [LARGE SCALE GENOMIC DNA]</scope>
    <source>
        <strain evidence="2">cv. Hass</strain>
    </source>
</reference>
<evidence type="ECO:0000313" key="1">
    <source>
        <dbReference type="EMBL" id="KAJ8628517.1"/>
    </source>
</evidence>
<dbReference type="EMBL" id="CM056814">
    <property type="protein sequence ID" value="KAJ8628517.1"/>
    <property type="molecule type" value="Genomic_DNA"/>
</dbReference>
<accession>A0ACC2L5Z1</accession>
<organism evidence="1 2">
    <name type="scientific">Persea americana</name>
    <name type="common">Avocado</name>
    <dbReference type="NCBI Taxonomy" id="3435"/>
    <lineage>
        <taxon>Eukaryota</taxon>
        <taxon>Viridiplantae</taxon>
        <taxon>Streptophyta</taxon>
        <taxon>Embryophyta</taxon>
        <taxon>Tracheophyta</taxon>
        <taxon>Spermatophyta</taxon>
        <taxon>Magnoliopsida</taxon>
        <taxon>Magnoliidae</taxon>
        <taxon>Laurales</taxon>
        <taxon>Lauraceae</taxon>
        <taxon>Persea</taxon>
    </lineage>
</organism>
<protein>
    <submittedName>
        <fullName evidence="1">Uncharacterized protein</fullName>
    </submittedName>
</protein>
<gene>
    <name evidence="1" type="ORF">MRB53_021824</name>
</gene>
<keyword evidence="2" id="KW-1185">Reference proteome</keyword>